<protein>
    <submittedName>
        <fullName evidence="1">Uncharacterized protein</fullName>
    </submittedName>
</protein>
<gene>
    <name evidence="1" type="ORF">MFU01_67090</name>
</gene>
<sequence length="248" mass="27388">MRYFSLAPTFDLDDTRWRWSLNAKRRWALPGTECPQCHAGPALGIDYPSVDLSGLPEERQYRKARFTPWDEYAPLQDRILPLLPARAVPRSGMGMGPLVGKVRGRPPPVAMDMPWRLFAQPEGIERLLAAGLRGITPIPTAMTAARDVPPLFELELQSGGSFAPECGVAPPGAPCTVCGVQRLAEAPKVWWLDPIENSSSLDLFRFRWDPTMTVVSERFVEVLRSLGDTGILVREVPATEPSAASSRP</sequence>
<dbReference type="RefSeq" id="WP_074958987.1">
    <property type="nucleotide sequence ID" value="NZ_BJXR01000049.1"/>
</dbReference>
<dbReference type="EMBL" id="BJXR01000049">
    <property type="protein sequence ID" value="GEN11672.1"/>
    <property type="molecule type" value="Genomic_DNA"/>
</dbReference>
<name>A0A511TE49_MYXFU</name>
<evidence type="ECO:0000313" key="1">
    <source>
        <dbReference type="EMBL" id="GEN11672.1"/>
    </source>
</evidence>
<dbReference type="Pfam" id="PF09535">
    <property type="entry name" value="Gmx_para_CXXCG"/>
    <property type="match status" value="1"/>
</dbReference>
<proteinExistence type="predicted"/>
<organism evidence="1 2">
    <name type="scientific">Myxococcus fulvus</name>
    <dbReference type="NCBI Taxonomy" id="33"/>
    <lineage>
        <taxon>Bacteria</taxon>
        <taxon>Pseudomonadati</taxon>
        <taxon>Myxococcota</taxon>
        <taxon>Myxococcia</taxon>
        <taxon>Myxococcales</taxon>
        <taxon>Cystobacterineae</taxon>
        <taxon>Myxococcaceae</taxon>
        <taxon>Myxococcus</taxon>
    </lineage>
</organism>
<reference evidence="1 2" key="1">
    <citation type="submission" date="2019-07" db="EMBL/GenBank/DDBJ databases">
        <title>Whole genome shotgun sequence of Myxococcus fulvus NBRC 100333.</title>
        <authorList>
            <person name="Hosoyama A."/>
            <person name="Uohara A."/>
            <person name="Ohji S."/>
            <person name="Ichikawa N."/>
        </authorList>
    </citation>
    <scope>NUCLEOTIDE SEQUENCE [LARGE SCALE GENOMIC DNA]</scope>
    <source>
        <strain evidence="1 2">NBRC 100333</strain>
    </source>
</reference>
<accession>A0A511TE49</accession>
<dbReference type="InterPro" id="IPR011750">
    <property type="entry name" value="Gmx_para_CXXCG"/>
</dbReference>
<dbReference type="Proteomes" id="UP000321514">
    <property type="component" value="Unassembled WGS sequence"/>
</dbReference>
<dbReference type="NCBIfam" id="TIGR02264">
    <property type="entry name" value="gmx_para_CXXCG"/>
    <property type="match status" value="1"/>
</dbReference>
<dbReference type="AlphaFoldDB" id="A0A511TE49"/>
<evidence type="ECO:0000313" key="2">
    <source>
        <dbReference type="Proteomes" id="UP000321514"/>
    </source>
</evidence>
<dbReference type="OrthoDB" id="5498520at2"/>
<comment type="caution">
    <text evidence="1">The sequence shown here is derived from an EMBL/GenBank/DDBJ whole genome shotgun (WGS) entry which is preliminary data.</text>
</comment>